<reference evidence="3 7" key="2">
    <citation type="submission" date="2018-12" db="EMBL/GenBank/DDBJ databases">
        <title>Characterization and Draft Genome of Vibrio anguillarum J360 Marine Pathogen Isolated from an Outbreak in Lumpfish (Cyclopterus lumpus).</title>
        <authorList>
            <person name="Vasquez J.I."/>
            <person name="Cao T."/>
            <person name="Chakraborty S."/>
            <person name="Gnanagobal H."/>
            <person name="Wescot J."/>
            <person name="Boyce D."/>
            <person name="Santander J."/>
        </authorList>
    </citation>
    <scope>NUCLEOTIDE SEQUENCE [LARGE SCALE GENOMIC DNA]</scope>
    <source>
        <strain evidence="3 7">J360</strain>
    </source>
</reference>
<sequence length="187" mass="20774">MNLTNHFLVAMPSMRDPYFKHSVIYICEHNEEGAMGLMINVPIDITVGGMLNQVDVEPSYPKLQLDSLKRPVLNGGPVSEDRGFILHRPKDHYESSIRMSDDIAVTTSKDILAVLGTDAEPSHYLVALGYSGWEPGQLELELAENSWLTIEADPEVIFNTPIHDKWNQAIKKLGIDPIQLSAQAGHA</sequence>
<protein>
    <recommendedName>
        <fullName evidence="2">UPF0301 protein DYL72_09810</fullName>
    </recommendedName>
</protein>
<dbReference type="AlphaFoldDB" id="A0A191W1D1"/>
<organism evidence="4 8">
    <name type="scientific">Vibrio anguillarum</name>
    <name type="common">Listonella anguillarum</name>
    <dbReference type="NCBI Taxonomy" id="55601"/>
    <lineage>
        <taxon>Bacteria</taxon>
        <taxon>Pseudomonadati</taxon>
        <taxon>Pseudomonadota</taxon>
        <taxon>Gammaproteobacteria</taxon>
        <taxon>Vibrionales</taxon>
        <taxon>Vibrionaceae</taxon>
        <taxon>Vibrio</taxon>
    </lineage>
</organism>
<dbReference type="RefSeq" id="WP_017045507.1">
    <property type="nucleotide sequence ID" value="NZ_CP011464.1"/>
</dbReference>
<dbReference type="EMBL" id="CP034672">
    <property type="protein sequence ID" value="AZS25278.1"/>
    <property type="molecule type" value="Genomic_DNA"/>
</dbReference>
<dbReference type="HAMAP" id="MF_00758">
    <property type="entry name" value="UPF0301"/>
    <property type="match status" value="1"/>
</dbReference>
<comment type="similarity">
    <text evidence="1 2">Belongs to the UPF0301 (AlgH) family.</text>
</comment>
<name>A0A191W1D1_VIBAN</name>
<reference evidence="5 6" key="1">
    <citation type="journal article" date="2017" name="J. Fish Dis.">
        <title>Comparative assessment of Vibrio virulence in marine fish larvae.</title>
        <authorList>
            <person name="Ronneseth A."/>
            <person name="Castillo D."/>
            <person name="D'Alvise P."/>
            <person name="Tonnesen O."/>
            <person name="Haugland G."/>
            <person name="Grotkjaer T."/>
            <person name="Engell-Sorensen K."/>
            <person name="Norremark L."/>
            <person name="Bergh O."/>
            <person name="Wergeland H.I."/>
            <person name="Gram L."/>
        </authorList>
    </citation>
    <scope>NUCLEOTIDE SEQUENCE [LARGE SCALE GENOMIC DNA]</scope>
    <source>
        <strain evidence="5 6">90-11-286</strain>
    </source>
</reference>
<dbReference type="Pfam" id="PF02622">
    <property type="entry name" value="DUF179"/>
    <property type="match status" value="1"/>
</dbReference>
<dbReference type="NCBIfam" id="NF001266">
    <property type="entry name" value="PRK00228.1-1"/>
    <property type="match status" value="1"/>
</dbReference>
<evidence type="ECO:0000313" key="5">
    <source>
        <dbReference type="EMBL" id="MBT2920499.1"/>
    </source>
</evidence>
<dbReference type="SUPFAM" id="SSF143456">
    <property type="entry name" value="VC0467-like"/>
    <property type="match status" value="1"/>
</dbReference>
<evidence type="ECO:0000313" key="6">
    <source>
        <dbReference type="Proteomes" id="UP000078309"/>
    </source>
</evidence>
<gene>
    <name evidence="3" type="ORF">DYL72_09810</name>
    <name evidence="4" type="ORF">ERJ77_12335</name>
    <name evidence="5" type="ORF">PL14_17660</name>
</gene>
<dbReference type="OrthoDB" id="9807486at2"/>
<proteinExistence type="inferred from homology"/>
<evidence type="ECO:0000256" key="1">
    <source>
        <dbReference type="ARBA" id="ARBA00009600"/>
    </source>
</evidence>
<dbReference type="GO" id="GO:0005829">
    <property type="term" value="C:cytosol"/>
    <property type="evidence" value="ECO:0007669"/>
    <property type="project" value="TreeGrafter"/>
</dbReference>
<dbReference type="STRING" id="55601.AA407_11015"/>
<dbReference type="Proteomes" id="UP000256923">
    <property type="component" value="Chromosome 1"/>
</dbReference>
<dbReference type="EMBL" id="SCLC01000007">
    <property type="protein sequence ID" value="MBF4435296.1"/>
    <property type="molecule type" value="Genomic_DNA"/>
</dbReference>
<dbReference type="PANTHER" id="PTHR30327">
    <property type="entry name" value="UNCHARACTERIZED PROTEIN YQGE"/>
    <property type="match status" value="1"/>
</dbReference>
<dbReference type="PANTHER" id="PTHR30327:SF1">
    <property type="entry name" value="UPF0301 PROTEIN YQGE"/>
    <property type="match status" value="1"/>
</dbReference>
<evidence type="ECO:0000313" key="7">
    <source>
        <dbReference type="Proteomes" id="UP000256923"/>
    </source>
</evidence>
<dbReference type="Gene3D" id="3.40.1740.10">
    <property type="entry name" value="VC0467-like"/>
    <property type="match status" value="1"/>
</dbReference>
<dbReference type="EMBL" id="JAHGUI010000100">
    <property type="protein sequence ID" value="MBT2920499.1"/>
    <property type="molecule type" value="Genomic_DNA"/>
</dbReference>
<dbReference type="Proteomes" id="UP000786185">
    <property type="component" value="Unassembled WGS sequence"/>
</dbReference>
<dbReference type="InterPro" id="IPR003774">
    <property type="entry name" value="AlgH-like"/>
</dbReference>
<evidence type="ECO:0000313" key="4">
    <source>
        <dbReference type="EMBL" id="MBF4435296.1"/>
    </source>
</evidence>
<evidence type="ECO:0000313" key="3">
    <source>
        <dbReference type="EMBL" id="AZS25278.1"/>
    </source>
</evidence>
<dbReference type="Gene3D" id="3.30.70.1300">
    <property type="entry name" value="VC0467-like domains"/>
    <property type="match status" value="1"/>
</dbReference>
<accession>A0A191W1D1</accession>
<reference evidence="4" key="3">
    <citation type="journal article" date="2021" name="PeerJ">
        <title>Analysis of 44 Vibrio anguillarum genomes reveals high genetic diversity.</title>
        <authorList>
            <person name="Hansen M.J."/>
            <person name="Dalsgaard I."/>
        </authorList>
    </citation>
    <scope>NUCLEOTIDE SEQUENCE</scope>
    <source>
        <strain evidence="4">850617-1/1</strain>
    </source>
</reference>
<evidence type="ECO:0000313" key="8">
    <source>
        <dbReference type="Proteomes" id="UP000786185"/>
    </source>
</evidence>
<dbReference type="Proteomes" id="UP000078309">
    <property type="component" value="Unassembled WGS sequence"/>
</dbReference>
<reference evidence="5" key="4">
    <citation type="submission" date="2021-05" db="EMBL/GenBank/DDBJ databases">
        <authorList>
            <person name="Kalatzis P.G."/>
            <person name="Castillo D."/>
            <person name="D'Alvise P."/>
            <person name="Middelboe M."/>
            <person name="Gram L."/>
        </authorList>
    </citation>
    <scope>NUCLEOTIDE SEQUENCE</scope>
    <source>
        <strain evidence="5">90-11-286</strain>
    </source>
</reference>
<evidence type="ECO:0000256" key="2">
    <source>
        <dbReference type="HAMAP-Rule" id="MF_00758"/>
    </source>
</evidence>